<dbReference type="AlphaFoldDB" id="A0A841BJA1"/>
<sequence length="145" mass="14899">MTLTPQIVGQAENAHLPVLARILARTGTTKNQWVALTLTAAAGGSFDRDQLAGRLHAALKIDDAAAATAIAELVDARLLVGAGTTVALTEQGAALHRQIRSAVDEVVARAYGGLPAEDLATAARVLAVITERLNAETAETAAAAR</sequence>
<organism evidence="1 2">
    <name type="scientific">Allocatelliglobosispora scoriae</name>
    <dbReference type="NCBI Taxonomy" id="643052"/>
    <lineage>
        <taxon>Bacteria</taxon>
        <taxon>Bacillati</taxon>
        <taxon>Actinomycetota</taxon>
        <taxon>Actinomycetes</taxon>
        <taxon>Micromonosporales</taxon>
        <taxon>Micromonosporaceae</taxon>
        <taxon>Allocatelliglobosispora</taxon>
    </lineage>
</organism>
<dbReference type="InterPro" id="IPR036390">
    <property type="entry name" value="WH_DNA-bd_sf"/>
</dbReference>
<evidence type="ECO:0008006" key="3">
    <source>
        <dbReference type="Google" id="ProtNLM"/>
    </source>
</evidence>
<reference evidence="1 2" key="1">
    <citation type="submission" date="2020-08" db="EMBL/GenBank/DDBJ databases">
        <title>Sequencing the genomes of 1000 actinobacteria strains.</title>
        <authorList>
            <person name="Klenk H.-P."/>
        </authorList>
    </citation>
    <scope>NUCLEOTIDE SEQUENCE [LARGE SCALE GENOMIC DNA]</scope>
    <source>
        <strain evidence="1 2">DSM 45362</strain>
    </source>
</reference>
<gene>
    <name evidence="1" type="ORF">F4553_000279</name>
</gene>
<protein>
    <recommendedName>
        <fullName evidence="3">MarR family transcriptional regulator</fullName>
    </recommendedName>
</protein>
<evidence type="ECO:0000313" key="2">
    <source>
        <dbReference type="Proteomes" id="UP000587527"/>
    </source>
</evidence>
<dbReference type="Gene3D" id="1.10.10.10">
    <property type="entry name" value="Winged helix-like DNA-binding domain superfamily/Winged helix DNA-binding domain"/>
    <property type="match status" value="1"/>
</dbReference>
<dbReference type="Proteomes" id="UP000587527">
    <property type="component" value="Unassembled WGS sequence"/>
</dbReference>
<name>A0A841BJA1_9ACTN</name>
<dbReference type="RefSeq" id="WP_184831051.1">
    <property type="nucleotide sequence ID" value="NZ_JACHMN010000001.1"/>
</dbReference>
<evidence type="ECO:0000313" key="1">
    <source>
        <dbReference type="EMBL" id="MBB5866900.1"/>
    </source>
</evidence>
<accession>A0A841BJA1</accession>
<dbReference type="SUPFAM" id="SSF46785">
    <property type="entry name" value="Winged helix' DNA-binding domain"/>
    <property type="match status" value="1"/>
</dbReference>
<keyword evidence="2" id="KW-1185">Reference proteome</keyword>
<dbReference type="InterPro" id="IPR036388">
    <property type="entry name" value="WH-like_DNA-bd_sf"/>
</dbReference>
<dbReference type="EMBL" id="JACHMN010000001">
    <property type="protein sequence ID" value="MBB5866900.1"/>
    <property type="molecule type" value="Genomic_DNA"/>
</dbReference>
<comment type="caution">
    <text evidence="1">The sequence shown here is derived from an EMBL/GenBank/DDBJ whole genome shotgun (WGS) entry which is preliminary data.</text>
</comment>
<proteinExistence type="predicted"/>